<dbReference type="GO" id="GO:0044550">
    <property type="term" value="P:secondary metabolite biosynthetic process"/>
    <property type="evidence" value="ECO:0007669"/>
    <property type="project" value="UniProtKB-ARBA"/>
</dbReference>
<dbReference type="InterPro" id="IPR018170">
    <property type="entry name" value="Aldo/ket_reductase_CS"/>
</dbReference>
<dbReference type="PROSITE" id="PS00063">
    <property type="entry name" value="ALDOKETO_REDUCTASE_3"/>
    <property type="match status" value="1"/>
</dbReference>
<dbReference type="InterPro" id="IPR044497">
    <property type="entry name" value="AKR4A/B"/>
</dbReference>
<dbReference type="CDD" id="cd19124">
    <property type="entry name" value="AKR_AKR4A_4B"/>
    <property type="match status" value="1"/>
</dbReference>
<dbReference type="AlphaFoldDB" id="A0AAV7FDK8"/>
<dbReference type="PRINTS" id="PR00069">
    <property type="entry name" value="ALDKETRDTASE"/>
</dbReference>
<dbReference type="Gene3D" id="3.20.20.100">
    <property type="entry name" value="NADP-dependent oxidoreductase domain"/>
    <property type="match status" value="1"/>
</dbReference>
<sequence length="318" mass="35198">MARIPEETLSSGHRFPLIGLGTGVEPLPPPEQVTSAILDAIEVGYRHFDTAAAYGTEQSLGAAIDEALRRGLIKNRDELFITSKLSSADGHPDLVLPALRKTLQNLGLEYVDLYLIHWPASFKKGSQAPIKKEDIMVMDVKSVWEAMEDCCKLGLAKSIGVSNFTCKKLEDLLATARIPPAVNQVEMNTGWQQKKLVEFCKKKGILVSAWSPLGANGARWGSLNVMGSPVLKEIADAKGKSLPQVALRWLHEQGVSVIVKSFNKKRMEENLQILDWELTKEELKKIEQSPQSRGYSGEFFVSPLGPFKTTQELWDGEV</sequence>
<dbReference type="InterPro" id="IPR036812">
    <property type="entry name" value="NAD(P)_OxRdtase_dom_sf"/>
</dbReference>
<proteinExistence type="predicted"/>
<evidence type="ECO:0000256" key="3">
    <source>
        <dbReference type="PIRSR" id="PIRSR000097-2"/>
    </source>
</evidence>
<feature type="domain" description="NADP-dependent oxidoreductase" evidence="5">
    <location>
        <begin position="28"/>
        <end position="288"/>
    </location>
</feature>
<evidence type="ECO:0000313" key="7">
    <source>
        <dbReference type="Proteomes" id="UP000825729"/>
    </source>
</evidence>
<dbReference type="EMBL" id="JAINDJ010000002">
    <property type="protein sequence ID" value="KAG9457653.1"/>
    <property type="molecule type" value="Genomic_DNA"/>
</dbReference>
<dbReference type="InterPro" id="IPR023210">
    <property type="entry name" value="NADP_OxRdtase_dom"/>
</dbReference>
<gene>
    <name evidence="6" type="ORF">H6P81_002161</name>
</gene>
<evidence type="ECO:0000256" key="2">
    <source>
        <dbReference type="PIRSR" id="PIRSR000097-1"/>
    </source>
</evidence>
<comment type="caution">
    <text evidence="6">The sequence shown here is derived from an EMBL/GenBank/DDBJ whole genome shotgun (WGS) entry which is preliminary data.</text>
</comment>
<dbReference type="PROSITE" id="PS00798">
    <property type="entry name" value="ALDOKETO_REDUCTASE_1"/>
    <property type="match status" value="1"/>
</dbReference>
<evidence type="ECO:0000259" key="5">
    <source>
        <dbReference type="Pfam" id="PF00248"/>
    </source>
</evidence>
<keyword evidence="7" id="KW-1185">Reference proteome</keyword>
<evidence type="ECO:0000313" key="6">
    <source>
        <dbReference type="EMBL" id="KAG9457653.1"/>
    </source>
</evidence>
<feature type="active site" description="Proton donor" evidence="2">
    <location>
        <position position="54"/>
    </location>
</feature>
<dbReference type="SUPFAM" id="SSF51430">
    <property type="entry name" value="NAD(P)-linked oxidoreductase"/>
    <property type="match status" value="1"/>
</dbReference>
<name>A0AAV7FDK8_ARIFI</name>
<protein>
    <recommendedName>
        <fullName evidence="5">NADP-dependent oxidoreductase domain-containing protein</fullName>
    </recommendedName>
</protein>
<organism evidence="6 7">
    <name type="scientific">Aristolochia fimbriata</name>
    <name type="common">White veined hardy Dutchman's pipe vine</name>
    <dbReference type="NCBI Taxonomy" id="158543"/>
    <lineage>
        <taxon>Eukaryota</taxon>
        <taxon>Viridiplantae</taxon>
        <taxon>Streptophyta</taxon>
        <taxon>Embryophyta</taxon>
        <taxon>Tracheophyta</taxon>
        <taxon>Spermatophyta</taxon>
        <taxon>Magnoliopsida</taxon>
        <taxon>Magnoliidae</taxon>
        <taxon>Piperales</taxon>
        <taxon>Aristolochiaceae</taxon>
        <taxon>Aristolochia</taxon>
    </lineage>
</organism>
<reference evidence="6 7" key="1">
    <citation type="submission" date="2021-07" db="EMBL/GenBank/DDBJ databases">
        <title>The Aristolochia fimbriata genome: insights into angiosperm evolution, floral development and chemical biosynthesis.</title>
        <authorList>
            <person name="Jiao Y."/>
        </authorList>
    </citation>
    <scope>NUCLEOTIDE SEQUENCE [LARGE SCALE GENOMIC DNA]</scope>
    <source>
        <strain evidence="6">IBCAS-2021</strain>
        <tissue evidence="6">Leaf</tissue>
    </source>
</reference>
<feature type="binding site" evidence="3">
    <location>
        <position position="117"/>
    </location>
    <ligand>
        <name>substrate</name>
    </ligand>
</feature>
<evidence type="ECO:0000256" key="1">
    <source>
        <dbReference type="ARBA" id="ARBA00023002"/>
    </source>
</evidence>
<dbReference type="PANTHER" id="PTHR11732">
    <property type="entry name" value="ALDO/KETO REDUCTASE"/>
    <property type="match status" value="1"/>
</dbReference>
<dbReference type="FunFam" id="3.20.20.100:FF:000014">
    <property type="entry name" value="NAD(P)-linked oxidoreductase superfamily protein"/>
    <property type="match status" value="1"/>
</dbReference>
<dbReference type="PROSITE" id="PS00062">
    <property type="entry name" value="ALDOKETO_REDUCTASE_2"/>
    <property type="match status" value="1"/>
</dbReference>
<dbReference type="GO" id="GO:0016616">
    <property type="term" value="F:oxidoreductase activity, acting on the CH-OH group of donors, NAD or NADP as acceptor"/>
    <property type="evidence" value="ECO:0007669"/>
    <property type="project" value="InterPro"/>
</dbReference>
<evidence type="ECO:0000256" key="4">
    <source>
        <dbReference type="PIRSR" id="PIRSR000097-3"/>
    </source>
</evidence>
<accession>A0AAV7FDK8</accession>
<dbReference type="InterPro" id="IPR020471">
    <property type="entry name" value="AKR"/>
</dbReference>
<keyword evidence="1" id="KW-0560">Oxidoreductase</keyword>
<dbReference type="Pfam" id="PF00248">
    <property type="entry name" value="Aldo_ket_red"/>
    <property type="match status" value="1"/>
</dbReference>
<dbReference type="PIRSF" id="PIRSF000097">
    <property type="entry name" value="AKR"/>
    <property type="match status" value="1"/>
</dbReference>
<feature type="site" description="Lowers pKa of active site Tyr" evidence="4">
    <location>
        <position position="84"/>
    </location>
</feature>
<dbReference type="Proteomes" id="UP000825729">
    <property type="component" value="Unassembled WGS sequence"/>
</dbReference>